<proteinExistence type="predicted"/>
<name>A0ABT4XQG9_9RHOB</name>
<evidence type="ECO:0000256" key="3">
    <source>
        <dbReference type="ARBA" id="ARBA00022723"/>
    </source>
</evidence>
<keyword evidence="5" id="KW-0408">Iron</keyword>
<dbReference type="RefSeq" id="WP_271431547.1">
    <property type="nucleotide sequence ID" value="NZ_JAQIOY010000002.1"/>
</dbReference>
<dbReference type="InterPro" id="IPR015879">
    <property type="entry name" value="Ring_hydroxy_dOase_asu_C_dom"/>
</dbReference>
<comment type="caution">
    <text evidence="8">The sequence shown here is derived from an EMBL/GenBank/DDBJ whole genome shotgun (WGS) entry which is preliminary data.</text>
</comment>
<evidence type="ECO:0000313" key="9">
    <source>
        <dbReference type="Proteomes" id="UP001210720"/>
    </source>
</evidence>
<keyword evidence="4" id="KW-0560">Oxidoreductase</keyword>
<evidence type="ECO:0000313" key="8">
    <source>
        <dbReference type="EMBL" id="MDA7424185.1"/>
    </source>
</evidence>
<feature type="domain" description="Rieske" evidence="7">
    <location>
        <begin position="46"/>
        <end position="157"/>
    </location>
</feature>
<dbReference type="InterPro" id="IPR017941">
    <property type="entry name" value="Rieske_2Fe-2S"/>
</dbReference>
<dbReference type="InterPro" id="IPR036922">
    <property type="entry name" value="Rieske_2Fe-2S_sf"/>
</dbReference>
<dbReference type="PANTHER" id="PTHR43756:SF5">
    <property type="entry name" value="CHOLINE MONOOXYGENASE, CHLOROPLASTIC"/>
    <property type="match status" value="1"/>
</dbReference>
<reference evidence="8 9" key="1">
    <citation type="submission" date="2023-01" db="EMBL/GenBank/DDBJ databases">
        <title>Thalassococcus onchidii sp. nov., isolated from a marine invertebrate from the South China Sea.</title>
        <authorList>
            <person name="Xu S."/>
            <person name="Liu Z."/>
            <person name="Xu Y."/>
        </authorList>
    </citation>
    <scope>NUCLEOTIDE SEQUENCE [LARGE SCALE GENOMIC DNA]</scope>
    <source>
        <strain evidence="8 9">KCTC 32084</strain>
    </source>
</reference>
<dbReference type="CDD" id="cd03469">
    <property type="entry name" value="Rieske_RO_Alpha_N"/>
    <property type="match status" value="1"/>
</dbReference>
<dbReference type="SUPFAM" id="SSF50022">
    <property type="entry name" value="ISP domain"/>
    <property type="match status" value="1"/>
</dbReference>
<dbReference type="Gene3D" id="3.90.380.10">
    <property type="entry name" value="Naphthalene 1,2-dioxygenase Alpha Subunit, Chain A, domain 1"/>
    <property type="match status" value="2"/>
</dbReference>
<dbReference type="PRINTS" id="PR00090">
    <property type="entry name" value="RNGDIOXGNASE"/>
</dbReference>
<dbReference type="EMBL" id="JAQIOY010000002">
    <property type="protein sequence ID" value="MDA7424185.1"/>
    <property type="molecule type" value="Genomic_DNA"/>
</dbReference>
<dbReference type="Pfam" id="PF00355">
    <property type="entry name" value="Rieske"/>
    <property type="match status" value="1"/>
</dbReference>
<dbReference type="PROSITE" id="PS51296">
    <property type="entry name" value="RIESKE"/>
    <property type="match status" value="1"/>
</dbReference>
<evidence type="ECO:0000256" key="6">
    <source>
        <dbReference type="ARBA" id="ARBA00023014"/>
    </source>
</evidence>
<gene>
    <name evidence="8" type="ORF">PFY00_05570</name>
</gene>
<dbReference type="InterPro" id="IPR001663">
    <property type="entry name" value="Rng_hydr_dOase-A"/>
</dbReference>
<accession>A0ABT4XQG9</accession>
<dbReference type="CDD" id="cd00680">
    <property type="entry name" value="RHO_alpha_C"/>
    <property type="match status" value="1"/>
</dbReference>
<keyword evidence="8" id="KW-0223">Dioxygenase</keyword>
<comment type="cofactor">
    <cofactor evidence="1">
        <name>Fe cation</name>
        <dbReference type="ChEBI" id="CHEBI:24875"/>
    </cofactor>
</comment>
<dbReference type="Pfam" id="PF00848">
    <property type="entry name" value="Ring_hydroxyl_A"/>
    <property type="match status" value="1"/>
</dbReference>
<organism evidence="8 9">
    <name type="scientific">Thalassococcus lentus</name>
    <dbReference type="NCBI Taxonomy" id="1210524"/>
    <lineage>
        <taxon>Bacteria</taxon>
        <taxon>Pseudomonadati</taxon>
        <taxon>Pseudomonadota</taxon>
        <taxon>Alphaproteobacteria</taxon>
        <taxon>Rhodobacterales</taxon>
        <taxon>Roseobacteraceae</taxon>
        <taxon>Thalassococcus</taxon>
    </lineage>
</organism>
<evidence type="ECO:0000256" key="1">
    <source>
        <dbReference type="ARBA" id="ARBA00001962"/>
    </source>
</evidence>
<keyword evidence="6" id="KW-0411">Iron-sulfur</keyword>
<dbReference type="Gene3D" id="2.102.10.10">
    <property type="entry name" value="Rieske [2Fe-2S] iron-sulphur domain"/>
    <property type="match status" value="1"/>
</dbReference>
<dbReference type="GO" id="GO:0051213">
    <property type="term" value="F:dioxygenase activity"/>
    <property type="evidence" value="ECO:0007669"/>
    <property type="project" value="UniProtKB-KW"/>
</dbReference>
<dbReference type="PANTHER" id="PTHR43756">
    <property type="entry name" value="CHOLINE MONOOXYGENASE, CHLOROPLASTIC"/>
    <property type="match status" value="1"/>
</dbReference>
<protein>
    <submittedName>
        <fullName evidence="8">Aromatic ring-hydroxylating dioxygenase subunit alpha</fullName>
    </submittedName>
</protein>
<evidence type="ECO:0000256" key="5">
    <source>
        <dbReference type="ARBA" id="ARBA00023004"/>
    </source>
</evidence>
<evidence type="ECO:0000256" key="2">
    <source>
        <dbReference type="ARBA" id="ARBA00022714"/>
    </source>
</evidence>
<keyword evidence="3" id="KW-0479">Metal-binding</keyword>
<dbReference type="SUPFAM" id="SSF55961">
    <property type="entry name" value="Bet v1-like"/>
    <property type="match status" value="1"/>
</dbReference>
<evidence type="ECO:0000256" key="4">
    <source>
        <dbReference type="ARBA" id="ARBA00023002"/>
    </source>
</evidence>
<keyword evidence="9" id="KW-1185">Reference proteome</keyword>
<sequence>MSKHITDLSQVRQPVERAQGLPNAHYIDPAVFNEERNALLFSQWAGLAVAADVPEIGDAKPITFLGMPLLLVRGRDDTVRVFQNICRHRGMILVDEPRKIEGAIRCPYHSWCYGTDGRLVSTPHVGGPGQNTHDAIDRATLGLIEVRSHIWRDVVWINVSGDALPFEEAMADLIQRWAEFDQPVYHGGENSRFVLDVKTNWKLAVENYCESYHLPWVHPGLNSYSRLEDHYNIEAPELYAGQGTWVYRQLKGEDGTTFPDFAGLDEKWDTAAEYIAAFPNVLLGVHRDHAFVLILVPEGPDHTSEHVHLYYPTPDTDAELRASNAALWKLVFEEDIFVVEGMQRGRHASGFDGGRFSPAMDGPTHCFHDWVASRVNRWRAQNQAAE</sequence>
<dbReference type="Proteomes" id="UP001210720">
    <property type="component" value="Unassembled WGS sequence"/>
</dbReference>
<keyword evidence="2" id="KW-0001">2Fe-2S</keyword>
<evidence type="ECO:0000259" key="7">
    <source>
        <dbReference type="PROSITE" id="PS51296"/>
    </source>
</evidence>